<keyword evidence="2" id="KW-1185">Reference proteome</keyword>
<sequence length="76" mass="8672">MSLSPGSFNPFSTMTHLHIHCAYYLEEVCLHAMDPQSATHYHACLIECPTVQHLPLVIYHFLKVVTGFRGTERTLE</sequence>
<comment type="caution">
    <text evidence="1">The sequence shown here is derived from an EMBL/GenBank/DDBJ whole genome shotgun (WGS) entry which is preliminary data.</text>
</comment>
<organism evidence="1 2">
    <name type="scientific">Portunus trituberculatus</name>
    <name type="common">Swimming crab</name>
    <name type="synonym">Neptunus trituberculatus</name>
    <dbReference type="NCBI Taxonomy" id="210409"/>
    <lineage>
        <taxon>Eukaryota</taxon>
        <taxon>Metazoa</taxon>
        <taxon>Ecdysozoa</taxon>
        <taxon>Arthropoda</taxon>
        <taxon>Crustacea</taxon>
        <taxon>Multicrustacea</taxon>
        <taxon>Malacostraca</taxon>
        <taxon>Eumalacostraca</taxon>
        <taxon>Eucarida</taxon>
        <taxon>Decapoda</taxon>
        <taxon>Pleocyemata</taxon>
        <taxon>Brachyura</taxon>
        <taxon>Eubrachyura</taxon>
        <taxon>Portunoidea</taxon>
        <taxon>Portunidae</taxon>
        <taxon>Portuninae</taxon>
        <taxon>Portunus</taxon>
    </lineage>
</organism>
<dbReference type="Proteomes" id="UP000324222">
    <property type="component" value="Unassembled WGS sequence"/>
</dbReference>
<dbReference type="AlphaFoldDB" id="A0A5B7FAY5"/>
<protein>
    <submittedName>
        <fullName evidence="1">Uncharacterized protein</fullName>
    </submittedName>
</protein>
<evidence type="ECO:0000313" key="2">
    <source>
        <dbReference type="Proteomes" id="UP000324222"/>
    </source>
</evidence>
<reference evidence="1 2" key="1">
    <citation type="submission" date="2019-05" db="EMBL/GenBank/DDBJ databases">
        <title>Another draft genome of Portunus trituberculatus and its Hox gene families provides insights of decapod evolution.</title>
        <authorList>
            <person name="Jeong J.-H."/>
            <person name="Song I."/>
            <person name="Kim S."/>
            <person name="Choi T."/>
            <person name="Kim D."/>
            <person name="Ryu S."/>
            <person name="Kim W."/>
        </authorList>
    </citation>
    <scope>NUCLEOTIDE SEQUENCE [LARGE SCALE GENOMIC DNA]</scope>
    <source>
        <tissue evidence="1">Muscle</tissue>
    </source>
</reference>
<evidence type="ECO:0000313" key="1">
    <source>
        <dbReference type="EMBL" id="MPC42419.1"/>
    </source>
</evidence>
<gene>
    <name evidence="1" type="ORF">E2C01_036041</name>
</gene>
<accession>A0A5B7FAY5</accession>
<name>A0A5B7FAY5_PORTR</name>
<dbReference type="EMBL" id="VSRR010005432">
    <property type="protein sequence ID" value="MPC42419.1"/>
    <property type="molecule type" value="Genomic_DNA"/>
</dbReference>
<proteinExistence type="predicted"/>